<name>A0A1G2HXA8_9BACT</name>
<gene>
    <name evidence="1" type="ORF">A3D34_02370</name>
</gene>
<sequence length="84" mass="9790">MFDKLKQVYQLKKFQDEFKKEKLTVEKSGVTIIMNGNFEVEEIKLNPELSIEDQQNALKSALNEARENIQKTLAQKMMNSGIHF</sequence>
<dbReference type="InterPro" id="IPR036894">
    <property type="entry name" value="YbaB-like_sf"/>
</dbReference>
<dbReference type="InterPro" id="IPR004401">
    <property type="entry name" value="YbaB/EbfC"/>
</dbReference>
<organism evidence="1 2">
    <name type="scientific">Candidatus Staskawiczbacteria bacterium RIFCSPHIGHO2_02_FULL_33_16</name>
    <dbReference type="NCBI Taxonomy" id="1802204"/>
    <lineage>
        <taxon>Bacteria</taxon>
        <taxon>Candidatus Staskawicziibacteriota</taxon>
    </lineage>
</organism>
<protein>
    <recommendedName>
        <fullName evidence="3">Nucleoid-associated protein, YbaB/EbfC family</fullName>
    </recommendedName>
</protein>
<accession>A0A1G2HXA8</accession>
<dbReference type="Proteomes" id="UP000179183">
    <property type="component" value="Unassembled WGS sequence"/>
</dbReference>
<comment type="caution">
    <text evidence="1">The sequence shown here is derived from an EMBL/GenBank/DDBJ whole genome shotgun (WGS) entry which is preliminary data.</text>
</comment>
<evidence type="ECO:0000313" key="2">
    <source>
        <dbReference type="Proteomes" id="UP000179183"/>
    </source>
</evidence>
<dbReference type="GO" id="GO:0003677">
    <property type="term" value="F:DNA binding"/>
    <property type="evidence" value="ECO:0007669"/>
    <property type="project" value="InterPro"/>
</dbReference>
<reference evidence="1 2" key="1">
    <citation type="journal article" date="2016" name="Nat. Commun.">
        <title>Thousands of microbial genomes shed light on interconnected biogeochemical processes in an aquifer system.</title>
        <authorList>
            <person name="Anantharaman K."/>
            <person name="Brown C.T."/>
            <person name="Hug L.A."/>
            <person name="Sharon I."/>
            <person name="Castelle C.J."/>
            <person name="Probst A.J."/>
            <person name="Thomas B.C."/>
            <person name="Singh A."/>
            <person name="Wilkins M.J."/>
            <person name="Karaoz U."/>
            <person name="Brodie E.L."/>
            <person name="Williams K.H."/>
            <person name="Hubbard S.S."/>
            <person name="Banfield J.F."/>
        </authorList>
    </citation>
    <scope>NUCLEOTIDE SEQUENCE [LARGE SCALE GENOMIC DNA]</scope>
</reference>
<dbReference type="Gene3D" id="3.30.1310.10">
    <property type="entry name" value="Nucleoid-associated protein YbaB-like domain"/>
    <property type="match status" value="1"/>
</dbReference>
<evidence type="ECO:0000313" key="1">
    <source>
        <dbReference type="EMBL" id="OGZ67039.1"/>
    </source>
</evidence>
<evidence type="ECO:0008006" key="3">
    <source>
        <dbReference type="Google" id="ProtNLM"/>
    </source>
</evidence>
<dbReference type="AlphaFoldDB" id="A0A1G2HXA8"/>
<dbReference type="EMBL" id="MHOQ01000014">
    <property type="protein sequence ID" value="OGZ67039.1"/>
    <property type="molecule type" value="Genomic_DNA"/>
</dbReference>
<dbReference type="Pfam" id="PF02575">
    <property type="entry name" value="YbaB_DNA_bd"/>
    <property type="match status" value="1"/>
</dbReference>
<dbReference type="SUPFAM" id="SSF82607">
    <property type="entry name" value="YbaB-like"/>
    <property type="match status" value="1"/>
</dbReference>
<proteinExistence type="predicted"/>